<dbReference type="Proteomes" id="UP000886851">
    <property type="component" value="Unassembled WGS sequence"/>
</dbReference>
<accession>A0A9D1ZHN6</accession>
<protein>
    <submittedName>
        <fullName evidence="2">Type II toxin-antitoxin system RelE/ParE family toxin</fullName>
    </submittedName>
</protein>
<comment type="caution">
    <text evidence="2">The sequence shown here is derived from an EMBL/GenBank/DDBJ whole genome shotgun (WGS) entry which is preliminary data.</text>
</comment>
<dbReference type="SUPFAM" id="SSF143011">
    <property type="entry name" value="RelE-like"/>
    <property type="match status" value="1"/>
</dbReference>
<evidence type="ECO:0000256" key="1">
    <source>
        <dbReference type="ARBA" id="ARBA00022649"/>
    </source>
</evidence>
<dbReference type="InterPro" id="IPR035093">
    <property type="entry name" value="RelE/ParE_toxin_dom_sf"/>
</dbReference>
<gene>
    <name evidence="2" type="ORF">H9824_04530</name>
</gene>
<dbReference type="Pfam" id="PF05016">
    <property type="entry name" value="ParE_toxin"/>
    <property type="match status" value="1"/>
</dbReference>
<keyword evidence="1" id="KW-1277">Toxin-antitoxin system</keyword>
<evidence type="ECO:0000313" key="2">
    <source>
        <dbReference type="EMBL" id="HIY87957.1"/>
    </source>
</evidence>
<proteinExistence type="predicted"/>
<dbReference type="Gene3D" id="3.30.2310.20">
    <property type="entry name" value="RelE-like"/>
    <property type="match status" value="1"/>
</dbReference>
<reference evidence="2" key="2">
    <citation type="submission" date="2021-04" db="EMBL/GenBank/DDBJ databases">
        <authorList>
            <person name="Gilroy R."/>
        </authorList>
    </citation>
    <scope>NUCLEOTIDE SEQUENCE</scope>
    <source>
        <strain evidence="2">Gambia2-208</strain>
    </source>
</reference>
<reference evidence="2" key="1">
    <citation type="journal article" date="2021" name="PeerJ">
        <title>Extensive microbial diversity within the chicken gut microbiome revealed by metagenomics and culture.</title>
        <authorList>
            <person name="Gilroy R."/>
            <person name="Ravi A."/>
            <person name="Getino M."/>
            <person name="Pursley I."/>
            <person name="Horton D.L."/>
            <person name="Alikhan N.F."/>
            <person name="Baker D."/>
            <person name="Gharbi K."/>
            <person name="Hall N."/>
            <person name="Watson M."/>
            <person name="Adriaenssens E.M."/>
            <person name="Foster-Nyarko E."/>
            <person name="Jarju S."/>
            <person name="Secka A."/>
            <person name="Antonio M."/>
            <person name="Oren A."/>
            <person name="Chaudhuri R.R."/>
            <person name="La Ragione R."/>
            <person name="Hildebrand F."/>
            <person name="Pallen M.J."/>
        </authorList>
    </citation>
    <scope>NUCLEOTIDE SEQUENCE</scope>
    <source>
        <strain evidence="2">Gambia2-208</strain>
    </source>
</reference>
<dbReference type="AlphaFoldDB" id="A0A9D1ZHN6"/>
<evidence type="ECO:0000313" key="3">
    <source>
        <dbReference type="Proteomes" id="UP000886851"/>
    </source>
</evidence>
<dbReference type="EMBL" id="DXCV01000034">
    <property type="protein sequence ID" value="HIY87957.1"/>
    <property type="molecule type" value="Genomic_DNA"/>
</dbReference>
<sequence>MATIKWDSQARHSRKKILEYGATMWGKAAAQRMYRRIKEHTALLAVSPYLGPQEPLLQNRFPAYRSLVIHEHYKLIYKYIESKDMVWIVDIWDTRREPNFLADSLK</sequence>
<organism evidence="2 3">
    <name type="scientific">Candidatus Bacteroides pullicola</name>
    <dbReference type="NCBI Taxonomy" id="2838475"/>
    <lineage>
        <taxon>Bacteria</taxon>
        <taxon>Pseudomonadati</taxon>
        <taxon>Bacteroidota</taxon>
        <taxon>Bacteroidia</taxon>
        <taxon>Bacteroidales</taxon>
        <taxon>Bacteroidaceae</taxon>
        <taxon>Bacteroides</taxon>
    </lineage>
</organism>
<name>A0A9D1ZHN6_9BACE</name>
<dbReference type="InterPro" id="IPR007712">
    <property type="entry name" value="RelE/ParE_toxin"/>
</dbReference>